<dbReference type="Pfam" id="PF07963">
    <property type="entry name" value="N_methyl"/>
    <property type="match status" value="1"/>
</dbReference>
<reference evidence="3" key="2">
    <citation type="submission" date="2019-06" db="EMBL/GenBank/DDBJ databases">
        <title>Co-occurence of chitin degradation, pigmentation and bioactivity in marine Pseudoalteromonas.</title>
        <authorList>
            <person name="Sonnenschein E.C."/>
            <person name="Bech P.K."/>
        </authorList>
    </citation>
    <scope>NUCLEOTIDE SEQUENCE [LARGE SCALE GENOMIC DNA]</scope>
    <source>
        <strain evidence="3">S2897</strain>
    </source>
</reference>
<dbReference type="PROSITE" id="PS00409">
    <property type="entry name" value="PROKAR_NTER_METHYL"/>
    <property type="match status" value="1"/>
</dbReference>
<dbReference type="AlphaFoldDB" id="A0A5S3Z2M5"/>
<keyword evidence="1" id="KW-0472">Membrane</keyword>
<accession>A0A5S3Z2M5</accession>
<feature type="transmembrane region" description="Helical" evidence="1">
    <location>
        <begin position="12"/>
        <end position="34"/>
    </location>
</feature>
<dbReference type="NCBIfam" id="TIGR02532">
    <property type="entry name" value="IV_pilin_GFxxxE"/>
    <property type="match status" value="1"/>
</dbReference>
<organism evidence="2 3">
    <name type="scientific">Pseudoalteromonas ruthenica</name>
    <dbReference type="NCBI Taxonomy" id="151081"/>
    <lineage>
        <taxon>Bacteria</taxon>
        <taxon>Pseudomonadati</taxon>
        <taxon>Pseudomonadota</taxon>
        <taxon>Gammaproteobacteria</taxon>
        <taxon>Alteromonadales</taxon>
        <taxon>Pseudoalteromonadaceae</taxon>
        <taxon>Pseudoalteromonas</taxon>
    </lineage>
</organism>
<dbReference type="EMBL" id="PNCG01000014">
    <property type="protein sequence ID" value="TMP86473.1"/>
    <property type="molecule type" value="Genomic_DNA"/>
</dbReference>
<keyword evidence="1" id="KW-1133">Transmembrane helix</keyword>
<protein>
    <submittedName>
        <fullName evidence="2">Uncharacterized protein</fullName>
    </submittedName>
</protein>
<evidence type="ECO:0000313" key="3">
    <source>
        <dbReference type="Proteomes" id="UP000305874"/>
    </source>
</evidence>
<dbReference type="RefSeq" id="WP_138548583.1">
    <property type="nucleotide sequence ID" value="NZ_PNCG01000014.1"/>
</dbReference>
<keyword evidence="1" id="KW-0812">Transmembrane</keyword>
<proteinExistence type="predicted"/>
<evidence type="ECO:0000256" key="1">
    <source>
        <dbReference type="SAM" id="Phobius"/>
    </source>
</evidence>
<name>A0A5S3Z2M5_9GAMM</name>
<gene>
    <name evidence="2" type="ORF">CWC05_13785</name>
</gene>
<sequence length="139" mass="16391">MKYSSYNKAQGMTLIEVLIASLILFIAISAMTFVMRSSLLHEGRLNRAVELGLVAELLKDQITYEYTQQQQTQGQWRFKARNYQWQVSELERKPAQRFISSEGQSDTPESGHIVLYQVRVYIETQETPLLEYRDVYWRF</sequence>
<comment type="caution">
    <text evidence="2">The sequence shown here is derived from an EMBL/GenBank/DDBJ whole genome shotgun (WGS) entry which is preliminary data.</text>
</comment>
<dbReference type="InterPro" id="IPR012902">
    <property type="entry name" value="N_methyl_site"/>
</dbReference>
<dbReference type="Proteomes" id="UP000305874">
    <property type="component" value="Unassembled WGS sequence"/>
</dbReference>
<evidence type="ECO:0000313" key="2">
    <source>
        <dbReference type="EMBL" id="TMP86473.1"/>
    </source>
</evidence>
<reference evidence="2 3" key="1">
    <citation type="submission" date="2017-12" db="EMBL/GenBank/DDBJ databases">
        <authorList>
            <person name="Paulsen S."/>
            <person name="Gram L.K."/>
        </authorList>
    </citation>
    <scope>NUCLEOTIDE SEQUENCE [LARGE SCALE GENOMIC DNA]</scope>
    <source>
        <strain evidence="2 3">S2897</strain>
    </source>
</reference>